<keyword evidence="6" id="KW-0175">Coiled coil</keyword>
<evidence type="ECO:0000259" key="8">
    <source>
        <dbReference type="Pfam" id="PF17827"/>
    </source>
</evidence>
<dbReference type="InterPro" id="IPR050320">
    <property type="entry name" value="N5-glutamine_MTase"/>
</dbReference>
<comment type="catalytic activity">
    <reaction evidence="4 5">
        <text>L-glutaminyl-[peptide chain release factor] + S-adenosyl-L-methionine = N(5)-methyl-L-glutaminyl-[peptide chain release factor] + S-adenosyl-L-homocysteine + H(+)</text>
        <dbReference type="Rhea" id="RHEA:42896"/>
        <dbReference type="Rhea" id="RHEA-COMP:10271"/>
        <dbReference type="Rhea" id="RHEA-COMP:10272"/>
        <dbReference type="ChEBI" id="CHEBI:15378"/>
        <dbReference type="ChEBI" id="CHEBI:30011"/>
        <dbReference type="ChEBI" id="CHEBI:57856"/>
        <dbReference type="ChEBI" id="CHEBI:59789"/>
        <dbReference type="ChEBI" id="CHEBI:61891"/>
        <dbReference type="EC" id="2.1.1.297"/>
    </reaction>
</comment>
<reference evidence="9 10" key="1">
    <citation type="submission" date="2020-03" db="EMBL/GenBank/DDBJ databases">
        <title>Bacterial samples isolated from urine from healthy bovine heifers (Gyr breed).</title>
        <authorList>
            <person name="Giannattasio-Ferraz S."/>
            <person name="Maskeri L."/>
            <person name="Penido A."/>
            <person name="Barbosa-Stancioli E.F."/>
            <person name="Putonti C."/>
        </authorList>
    </citation>
    <scope>NUCLEOTIDE SEQUENCE [LARGE SCALE GENOMIC DNA]</scope>
    <source>
        <strain evidence="9 10">UFMG-H7</strain>
    </source>
</reference>
<accession>A0A7X6I432</accession>
<evidence type="ECO:0000313" key="10">
    <source>
        <dbReference type="Proteomes" id="UP000521358"/>
    </source>
</evidence>
<dbReference type="InterPro" id="IPR040758">
    <property type="entry name" value="PrmC_N"/>
</dbReference>
<feature type="binding site" evidence="5">
    <location>
        <position position="144"/>
    </location>
    <ligand>
        <name>S-adenosyl-L-methionine</name>
        <dbReference type="ChEBI" id="CHEBI:59789"/>
    </ligand>
</feature>
<feature type="binding site" evidence="5">
    <location>
        <position position="187"/>
    </location>
    <ligand>
        <name>S-adenosyl-L-methionine</name>
        <dbReference type="ChEBI" id="CHEBI:59789"/>
    </ligand>
</feature>
<dbReference type="RefSeq" id="WP_167808200.1">
    <property type="nucleotide sequence ID" value="NZ_JAAVMB010000022.1"/>
</dbReference>
<gene>
    <name evidence="5 9" type="primary">prmC</name>
    <name evidence="9" type="ORF">HED35_13845</name>
</gene>
<dbReference type="Proteomes" id="UP000521358">
    <property type="component" value="Unassembled WGS sequence"/>
</dbReference>
<dbReference type="InterPro" id="IPR019874">
    <property type="entry name" value="RF_methyltr_PrmC"/>
</dbReference>
<protein>
    <recommendedName>
        <fullName evidence="5">Release factor glutamine methyltransferase</fullName>
        <shortName evidence="5">RF MTase</shortName>
        <ecNumber evidence="5">2.1.1.297</ecNumber>
    </recommendedName>
    <alternativeName>
        <fullName evidence="5">N5-glutamine methyltransferase PrmC</fullName>
    </alternativeName>
    <alternativeName>
        <fullName evidence="5">Protein-(glutamine-N5) MTase PrmC</fullName>
    </alternativeName>
    <alternativeName>
        <fullName evidence="5">Protein-glutamine N-methyltransferase PrmC</fullName>
    </alternativeName>
</protein>
<dbReference type="GO" id="GO:0003676">
    <property type="term" value="F:nucleic acid binding"/>
    <property type="evidence" value="ECO:0007669"/>
    <property type="project" value="InterPro"/>
</dbReference>
<comment type="function">
    <text evidence="5">Methylates the class 1 translation termination release factors RF1/PrfA and RF2/PrfB on the glutamine residue of the universally conserved GGQ motif.</text>
</comment>
<dbReference type="AlphaFoldDB" id="A0A7X6I432"/>
<dbReference type="NCBIfam" id="TIGR03534">
    <property type="entry name" value="RF_mod_PrmC"/>
    <property type="match status" value="1"/>
</dbReference>
<dbReference type="PROSITE" id="PS00092">
    <property type="entry name" value="N6_MTASE"/>
    <property type="match status" value="1"/>
</dbReference>
<comment type="similarity">
    <text evidence="5">Belongs to the protein N5-glutamine methyltransferase family. PrmC subfamily.</text>
</comment>
<feature type="domain" description="Release factor glutamine methyltransferase N-terminal" evidence="8">
    <location>
        <begin position="9"/>
        <end position="77"/>
    </location>
</feature>
<dbReference type="Gene3D" id="3.40.50.150">
    <property type="entry name" value="Vaccinia Virus protein VP39"/>
    <property type="match status" value="1"/>
</dbReference>
<evidence type="ECO:0000256" key="5">
    <source>
        <dbReference type="HAMAP-Rule" id="MF_02126"/>
    </source>
</evidence>
<dbReference type="InterPro" id="IPR007848">
    <property type="entry name" value="Small_mtfrase_dom"/>
</dbReference>
<evidence type="ECO:0000256" key="1">
    <source>
        <dbReference type="ARBA" id="ARBA00022603"/>
    </source>
</evidence>
<keyword evidence="3 5" id="KW-0949">S-adenosyl-L-methionine</keyword>
<name>A0A7X6I432_9ENTE</name>
<dbReference type="EC" id="2.1.1.297" evidence="5"/>
<keyword evidence="2 5" id="KW-0808">Transferase</keyword>
<evidence type="ECO:0000256" key="2">
    <source>
        <dbReference type="ARBA" id="ARBA00022679"/>
    </source>
</evidence>
<dbReference type="SUPFAM" id="SSF53335">
    <property type="entry name" value="S-adenosyl-L-methionine-dependent methyltransferases"/>
    <property type="match status" value="1"/>
</dbReference>
<comment type="caution">
    <text evidence="5">Lacks conserved residue(s) required for the propagation of feature annotation.</text>
</comment>
<dbReference type="EMBL" id="JAAVMB010000022">
    <property type="protein sequence ID" value="NKC69176.1"/>
    <property type="molecule type" value="Genomic_DNA"/>
</dbReference>
<comment type="caution">
    <text evidence="9">The sequence shown here is derived from an EMBL/GenBank/DDBJ whole genome shotgun (WGS) entry which is preliminary data.</text>
</comment>
<dbReference type="Pfam" id="PF05175">
    <property type="entry name" value="MTS"/>
    <property type="match status" value="1"/>
</dbReference>
<dbReference type="InterPro" id="IPR004556">
    <property type="entry name" value="HemK-like"/>
</dbReference>
<evidence type="ECO:0000256" key="4">
    <source>
        <dbReference type="ARBA" id="ARBA00048391"/>
    </source>
</evidence>
<dbReference type="Pfam" id="PF17827">
    <property type="entry name" value="PrmC_N"/>
    <property type="match status" value="1"/>
</dbReference>
<dbReference type="GO" id="GO:0102559">
    <property type="term" value="F:peptide chain release factor N(5)-glutamine methyltransferase activity"/>
    <property type="evidence" value="ECO:0007669"/>
    <property type="project" value="UniProtKB-EC"/>
</dbReference>
<evidence type="ECO:0000313" key="9">
    <source>
        <dbReference type="EMBL" id="NKC69176.1"/>
    </source>
</evidence>
<feature type="domain" description="Methyltransferase small" evidence="7">
    <location>
        <begin position="110"/>
        <end position="192"/>
    </location>
</feature>
<evidence type="ECO:0000256" key="3">
    <source>
        <dbReference type="ARBA" id="ARBA00022691"/>
    </source>
</evidence>
<dbReference type="NCBIfam" id="TIGR00536">
    <property type="entry name" value="hemK_fam"/>
    <property type="match status" value="1"/>
</dbReference>
<evidence type="ECO:0000256" key="6">
    <source>
        <dbReference type="SAM" id="Coils"/>
    </source>
</evidence>
<dbReference type="GO" id="GO:0032259">
    <property type="term" value="P:methylation"/>
    <property type="evidence" value="ECO:0007669"/>
    <property type="project" value="UniProtKB-KW"/>
</dbReference>
<proteinExistence type="inferred from homology"/>
<dbReference type="Gene3D" id="1.10.8.10">
    <property type="entry name" value="DNA helicase RuvA subunit, C-terminal domain"/>
    <property type="match status" value="1"/>
</dbReference>
<dbReference type="PANTHER" id="PTHR18895">
    <property type="entry name" value="HEMK METHYLTRANSFERASE"/>
    <property type="match status" value="1"/>
</dbReference>
<dbReference type="InterPro" id="IPR029063">
    <property type="entry name" value="SAM-dependent_MTases_sf"/>
</dbReference>
<dbReference type="HAMAP" id="MF_02126">
    <property type="entry name" value="RF_methyltr_PrmC"/>
    <property type="match status" value="1"/>
</dbReference>
<feature type="binding site" evidence="5">
    <location>
        <begin position="121"/>
        <end position="125"/>
    </location>
    <ligand>
        <name>S-adenosyl-L-methionine</name>
        <dbReference type="ChEBI" id="CHEBI:59789"/>
    </ligand>
</feature>
<sequence length="280" mass="32258">MTNTKTYFEVLKWASSFLENNHQEACIAEYLLLEKNRWTKTDLLMNFKKQMPLAEYNAYKTDLEKVTLHIPVQYLIGSTEFYGRRFKVNEHTLIPRPETEELVELILKDNHQENLEVVDIGTGTGIIALSLSLENPTWKVTGLDISKEALKIATKNNQALEGQVHFLESDVLSKFPKNKKIDILVSNPPYISYDEWEEMDKSVREYEPKQALFAENNGLAIYEKIAKESTTVLSETGRIYLEIGYLQGESVSQIFKEAYPTKSVRVIKDLNGQDRIIEVK</sequence>
<dbReference type="InterPro" id="IPR002052">
    <property type="entry name" value="DNA_methylase_N6_adenine_CS"/>
</dbReference>
<feature type="binding site" evidence="5">
    <location>
        <begin position="187"/>
        <end position="190"/>
    </location>
    <ligand>
        <name>substrate</name>
    </ligand>
</feature>
<organism evidence="9 10">
    <name type="scientific">Vagococcus fluvialis</name>
    <dbReference type="NCBI Taxonomy" id="2738"/>
    <lineage>
        <taxon>Bacteria</taxon>
        <taxon>Bacillati</taxon>
        <taxon>Bacillota</taxon>
        <taxon>Bacilli</taxon>
        <taxon>Lactobacillales</taxon>
        <taxon>Enterococcaceae</taxon>
        <taxon>Vagococcus</taxon>
    </lineage>
</organism>
<evidence type="ECO:0000259" key="7">
    <source>
        <dbReference type="Pfam" id="PF05175"/>
    </source>
</evidence>
<keyword evidence="1 5" id="KW-0489">Methyltransferase</keyword>
<dbReference type="PANTHER" id="PTHR18895:SF74">
    <property type="entry name" value="MTRF1L RELEASE FACTOR GLUTAMINE METHYLTRANSFERASE"/>
    <property type="match status" value="1"/>
</dbReference>
<feature type="coiled-coil region" evidence="6">
    <location>
        <begin position="143"/>
        <end position="170"/>
    </location>
</feature>
<dbReference type="CDD" id="cd02440">
    <property type="entry name" value="AdoMet_MTases"/>
    <property type="match status" value="1"/>
</dbReference>